<name>A0A150G2B1_GONPE</name>
<protein>
    <submittedName>
        <fullName evidence="2">Uncharacterized protein</fullName>
    </submittedName>
</protein>
<accession>A0A150G2B1</accession>
<comment type="caution">
    <text evidence="2">The sequence shown here is derived from an EMBL/GenBank/DDBJ whole genome shotgun (WGS) entry which is preliminary data.</text>
</comment>
<evidence type="ECO:0000256" key="1">
    <source>
        <dbReference type="SAM" id="MobiDB-lite"/>
    </source>
</evidence>
<feature type="compositionally biased region" description="Acidic residues" evidence="1">
    <location>
        <begin position="52"/>
        <end position="62"/>
    </location>
</feature>
<dbReference type="AlphaFoldDB" id="A0A150G2B1"/>
<feature type="compositionally biased region" description="Gly residues" evidence="1">
    <location>
        <begin position="72"/>
        <end position="81"/>
    </location>
</feature>
<sequence length="88" mass="8592">MWTPHPTTQRLAEQLARSDPGTAASRTITTSSACAGPFTVTQVGARRSGDDGGGDDGSDADLDLTRPDSAGAGAGGAGAGAGPAAERH</sequence>
<dbReference type="Proteomes" id="UP000075714">
    <property type="component" value="Unassembled WGS sequence"/>
</dbReference>
<reference evidence="3" key="1">
    <citation type="journal article" date="2016" name="Nat. Commun.">
        <title>The Gonium pectorale genome demonstrates co-option of cell cycle regulation during the evolution of multicellularity.</title>
        <authorList>
            <person name="Hanschen E.R."/>
            <person name="Marriage T.N."/>
            <person name="Ferris P.J."/>
            <person name="Hamaji T."/>
            <person name="Toyoda A."/>
            <person name="Fujiyama A."/>
            <person name="Neme R."/>
            <person name="Noguchi H."/>
            <person name="Minakuchi Y."/>
            <person name="Suzuki M."/>
            <person name="Kawai-Toyooka H."/>
            <person name="Smith D.R."/>
            <person name="Sparks H."/>
            <person name="Anderson J."/>
            <person name="Bakaric R."/>
            <person name="Luria V."/>
            <person name="Karger A."/>
            <person name="Kirschner M.W."/>
            <person name="Durand P.M."/>
            <person name="Michod R.E."/>
            <person name="Nozaki H."/>
            <person name="Olson B.J."/>
        </authorList>
    </citation>
    <scope>NUCLEOTIDE SEQUENCE [LARGE SCALE GENOMIC DNA]</scope>
    <source>
        <strain evidence="3">NIES-2863</strain>
    </source>
</reference>
<gene>
    <name evidence="2" type="ORF">GPECTOR_76g785</name>
</gene>
<feature type="region of interest" description="Disordered" evidence="1">
    <location>
        <begin position="42"/>
        <end position="88"/>
    </location>
</feature>
<evidence type="ECO:0000313" key="3">
    <source>
        <dbReference type="Proteomes" id="UP000075714"/>
    </source>
</evidence>
<evidence type="ECO:0000313" key="2">
    <source>
        <dbReference type="EMBL" id="KXZ43964.1"/>
    </source>
</evidence>
<feature type="compositionally biased region" description="Polar residues" evidence="1">
    <location>
        <begin position="1"/>
        <end position="11"/>
    </location>
</feature>
<dbReference type="EMBL" id="LSYV01000077">
    <property type="protein sequence ID" value="KXZ43964.1"/>
    <property type="molecule type" value="Genomic_DNA"/>
</dbReference>
<feature type="region of interest" description="Disordered" evidence="1">
    <location>
        <begin position="1"/>
        <end position="30"/>
    </location>
</feature>
<keyword evidence="3" id="KW-1185">Reference proteome</keyword>
<organism evidence="2 3">
    <name type="scientific">Gonium pectorale</name>
    <name type="common">Green alga</name>
    <dbReference type="NCBI Taxonomy" id="33097"/>
    <lineage>
        <taxon>Eukaryota</taxon>
        <taxon>Viridiplantae</taxon>
        <taxon>Chlorophyta</taxon>
        <taxon>core chlorophytes</taxon>
        <taxon>Chlorophyceae</taxon>
        <taxon>CS clade</taxon>
        <taxon>Chlamydomonadales</taxon>
        <taxon>Volvocaceae</taxon>
        <taxon>Gonium</taxon>
    </lineage>
</organism>
<proteinExistence type="predicted"/>